<dbReference type="Gene3D" id="3.90.170.10">
    <property type="entry name" value="Adenylosuccinate Synthetase, subunit A, domain 3"/>
    <property type="match status" value="1"/>
</dbReference>
<accession>A0AAD9P5N7</accession>
<feature type="binding site" evidence="9">
    <location>
        <begin position="433"/>
        <end position="435"/>
    </location>
    <ligand>
        <name>GTP</name>
        <dbReference type="ChEBI" id="CHEBI:37565"/>
    </ligand>
</feature>
<dbReference type="SUPFAM" id="SSF52540">
    <property type="entry name" value="P-loop containing nucleoside triphosphate hydrolases"/>
    <property type="match status" value="1"/>
</dbReference>
<feature type="binding site" evidence="9">
    <location>
        <begin position="33"/>
        <end position="39"/>
    </location>
    <ligand>
        <name>GTP</name>
        <dbReference type="ChEBI" id="CHEBI:37565"/>
    </ligand>
</feature>
<keyword evidence="4 9" id="KW-0547">Nucleotide-binding</keyword>
<feature type="binding site" evidence="9">
    <location>
        <position position="325"/>
    </location>
    <ligand>
        <name>GTP</name>
        <dbReference type="ChEBI" id="CHEBI:37565"/>
    </ligand>
</feature>
<comment type="subunit">
    <text evidence="1 9">Homodimer.</text>
</comment>
<evidence type="ECO:0000256" key="8">
    <source>
        <dbReference type="ARBA" id="ARBA00050432"/>
    </source>
</evidence>
<dbReference type="SMART" id="SM00788">
    <property type="entry name" value="Adenylsucc_synt"/>
    <property type="match status" value="1"/>
</dbReference>
<feature type="binding site" evidence="9">
    <location>
        <begin position="34"/>
        <end position="37"/>
    </location>
    <ligand>
        <name>IMP</name>
        <dbReference type="ChEBI" id="CHEBI:58053"/>
    </ligand>
</feature>
<organism evidence="12 13">
    <name type="scientific">Ridgeia piscesae</name>
    <name type="common">Tubeworm</name>
    <dbReference type="NCBI Taxonomy" id="27915"/>
    <lineage>
        <taxon>Eukaryota</taxon>
        <taxon>Metazoa</taxon>
        <taxon>Spiralia</taxon>
        <taxon>Lophotrochozoa</taxon>
        <taxon>Annelida</taxon>
        <taxon>Polychaeta</taxon>
        <taxon>Sedentaria</taxon>
        <taxon>Canalipalpata</taxon>
        <taxon>Sabellida</taxon>
        <taxon>Siboglinidae</taxon>
        <taxon>Ridgeia</taxon>
    </lineage>
</organism>
<dbReference type="CDD" id="cd03108">
    <property type="entry name" value="AdSS"/>
    <property type="match status" value="1"/>
</dbReference>
<dbReference type="NCBIfam" id="NF002223">
    <property type="entry name" value="PRK01117.1"/>
    <property type="match status" value="1"/>
</dbReference>
<feature type="binding site" evidence="9">
    <location>
        <position position="323"/>
    </location>
    <ligand>
        <name>IMP</name>
        <dbReference type="ChEBI" id="CHEBI:58053"/>
    </ligand>
</feature>
<comment type="caution">
    <text evidence="12">The sequence shown here is derived from an EMBL/GenBank/DDBJ whole genome shotgun (WGS) entry which is preliminary data.</text>
</comment>
<feature type="binding site" evidence="9">
    <location>
        <begin position="319"/>
        <end position="325"/>
    </location>
    <ligand>
        <name>substrate</name>
    </ligand>
</feature>
<feature type="binding site" evidence="9">
    <location>
        <position position="61"/>
    </location>
    <ligand>
        <name>Mg(2+)</name>
        <dbReference type="ChEBI" id="CHEBI:18420"/>
    </ligand>
</feature>
<feature type="active site" description="Proton acceptor" evidence="9">
    <location>
        <position position="34"/>
    </location>
</feature>
<feature type="binding site" evidence="9">
    <location>
        <position position="34"/>
    </location>
    <ligand>
        <name>Mg(2+)</name>
        <dbReference type="ChEBI" id="CHEBI:18420"/>
    </ligand>
</feature>
<evidence type="ECO:0000256" key="3">
    <source>
        <dbReference type="ARBA" id="ARBA00022723"/>
    </source>
</evidence>
<comment type="function">
    <text evidence="9">Plays an important role in the de novo pathway and in the salvage pathway of purine nucleotide biosynthesis. Catalyzes the first commited step in the biosynthesis of AMP from IMP.</text>
</comment>
<dbReference type="EC" id="6.3.4.4" evidence="9 11"/>
<evidence type="ECO:0000256" key="9">
    <source>
        <dbReference type="HAMAP-Rule" id="MF_03125"/>
    </source>
</evidence>
<dbReference type="InterPro" id="IPR042109">
    <property type="entry name" value="Adenylosuccinate_synth_dom1"/>
</dbReference>
<protein>
    <recommendedName>
        <fullName evidence="9 11">Adenylosuccinate synthetase</fullName>
        <shortName evidence="9">AMPSase</shortName>
        <shortName evidence="9">AdSS</shortName>
        <ecNumber evidence="9 11">6.3.4.4</ecNumber>
    </recommendedName>
    <alternativeName>
        <fullName evidence="9">IMP--aspartate ligase</fullName>
    </alternativeName>
</protein>
<comment type="subcellular location">
    <subcellularLocation>
        <location evidence="9">Cytoplasm</location>
    </subcellularLocation>
</comment>
<dbReference type="PROSITE" id="PS01266">
    <property type="entry name" value="ADENYLOSUCCIN_SYN_1"/>
    <property type="match status" value="1"/>
</dbReference>
<dbReference type="InterPro" id="IPR033128">
    <property type="entry name" value="Adenylosuccin_syn_Lys_AS"/>
</dbReference>
<evidence type="ECO:0000256" key="10">
    <source>
        <dbReference type="PROSITE-ProRule" id="PRU10134"/>
    </source>
</evidence>
<evidence type="ECO:0000256" key="11">
    <source>
        <dbReference type="RuleBase" id="RU000520"/>
    </source>
</evidence>
<comment type="catalytic activity">
    <reaction evidence="8 9 11">
        <text>IMP + L-aspartate + GTP = N(6)-(1,2-dicarboxyethyl)-AMP + GDP + phosphate + 2 H(+)</text>
        <dbReference type="Rhea" id="RHEA:15753"/>
        <dbReference type="ChEBI" id="CHEBI:15378"/>
        <dbReference type="ChEBI" id="CHEBI:29991"/>
        <dbReference type="ChEBI" id="CHEBI:37565"/>
        <dbReference type="ChEBI" id="CHEBI:43474"/>
        <dbReference type="ChEBI" id="CHEBI:57567"/>
        <dbReference type="ChEBI" id="CHEBI:58053"/>
        <dbReference type="ChEBI" id="CHEBI:58189"/>
        <dbReference type="EC" id="6.3.4.4"/>
    </reaction>
</comment>
<dbReference type="InterPro" id="IPR001114">
    <property type="entry name" value="Adenylosuccinate_synthetase"/>
</dbReference>
<feature type="active site" evidence="10">
    <location>
        <position position="162"/>
    </location>
</feature>
<comment type="function">
    <text evidence="11">Plays an important role in the de novo pathway of purine nucleotide biosynthesis.</text>
</comment>
<keyword evidence="2 9" id="KW-0436">Ligase</keyword>
<sequence>MAASSGVNGESLPKCARIESLNKVTVVIGAQWGDEGKGKLVDMLAQTADVVCRCQGGNNAGHTVVVGDKKYDFHLLPSGILQPNCTSVIGNGVVINLPNFFDEIRKTEEKGLVGCMDRLVVSSQAHLVFDFHQKADGLHEESRGNKSLGTTKKGIGPAYSSKATRNGLRVGDLVGDFGVFTDRFRNLAQYYMQRYPTLDIEVETEIERYQELRNKIKPVVVDTVTFMNKALQNPSKRILVEGANATMLDIDFGTYPMVTSSNCTVGGVCTGLGIPPRNIGDVYGVVKAYTTRIGSGSFPTEFDEALDNEIRTKGAEFGVTTGRPRRCGWLDVVMLRYAHMINGFSAVILTKLDVLDELPEIKIGIAYLKDGKTLGYIPSCQNEFVDLKVEYITMPGWQTNISGVRNFADLPVNAQSYVRKVEELIGVPVKWIGVGQSRDSVIQLF</sequence>
<dbReference type="GO" id="GO:0046040">
    <property type="term" value="P:IMP metabolic process"/>
    <property type="evidence" value="ECO:0007669"/>
    <property type="project" value="TreeGrafter"/>
</dbReference>
<feature type="active site" description="Proton donor" evidence="9">
    <location>
        <position position="62"/>
    </location>
</feature>
<keyword evidence="13" id="KW-1185">Reference proteome</keyword>
<dbReference type="Gene3D" id="3.40.440.10">
    <property type="entry name" value="Adenylosuccinate Synthetase, subunit A, domain 1"/>
    <property type="match status" value="1"/>
</dbReference>
<comment type="pathway">
    <text evidence="9 11">Purine metabolism; AMP biosynthesis via de novo pathway; AMP from IMP: step 1/2.</text>
</comment>
<dbReference type="AlphaFoldDB" id="A0AAD9P5N7"/>
<gene>
    <name evidence="12" type="ORF">NP493_126g00018</name>
</gene>
<dbReference type="InterPro" id="IPR042110">
    <property type="entry name" value="Adenylosuccinate_synth_dom2"/>
</dbReference>
<evidence type="ECO:0000256" key="2">
    <source>
        <dbReference type="ARBA" id="ARBA00022598"/>
    </source>
</evidence>
<dbReference type="GO" id="GO:0005737">
    <property type="term" value="C:cytoplasm"/>
    <property type="evidence" value="ECO:0007669"/>
    <property type="project" value="UniProtKB-SubCell"/>
</dbReference>
<feature type="binding site" evidence="9">
    <location>
        <position position="151"/>
    </location>
    <ligand>
        <name>IMP</name>
        <dbReference type="ChEBI" id="CHEBI:58053"/>
    </ligand>
</feature>
<dbReference type="GO" id="GO:0000287">
    <property type="term" value="F:magnesium ion binding"/>
    <property type="evidence" value="ECO:0007669"/>
    <property type="project" value="UniProtKB-UniRule"/>
</dbReference>
<evidence type="ECO:0000256" key="6">
    <source>
        <dbReference type="ARBA" id="ARBA00022842"/>
    </source>
</evidence>
<feature type="binding site" evidence="9">
    <location>
        <begin position="61"/>
        <end position="63"/>
    </location>
    <ligand>
        <name>GTP</name>
        <dbReference type="ChEBI" id="CHEBI:37565"/>
    </ligand>
</feature>
<keyword evidence="3 9" id="KW-0479">Metal-binding</keyword>
<dbReference type="FunFam" id="3.90.170.10:FF:000001">
    <property type="entry name" value="Adenylosuccinate synthetase"/>
    <property type="match status" value="1"/>
</dbReference>
<dbReference type="Pfam" id="PF00709">
    <property type="entry name" value="Adenylsucc_synt"/>
    <property type="match status" value="1"/>
</dbReference>
<feature type="binding site" evidence="9">
    <location>
        <begin position="351"/>
        <end position="353"/>
    </location>
    <ligand>
        <name>GTP</name>
        <dbReference type="ChEBI" id="CHEBI:37565"/>
    </ligand>
</feature>
<evidence type="ECO:0000256" key="7">
    <source>
        <dbReference type="ARBA" id="ARBA00023134"/>
    </source>
</evidence>
<name>A0AAD9P5N7_RIDPI</name>
<comment type="cofactor">
    <cofactor evidence="9">
        <name>Mg(2+)</name>
        <dbReference type="ChEBI" id="CHEBI:18420"/>
    </cofactor>
    <text evidence="9">Binds 1 Mg(2+) ion per subunit.</text>
</comment>
<dbReference type="NCBIfam" id="TIGR00184">
    <property type="entry name" value="purA"/>
    <property type="match status" value="1"/>
</dbReference>
<reference evidence="12" key="1">
    <citation type="journal article" date="2023" name="Mol. Biol. Evol.">
        <title>Third-Generation Sequencing Reveals the Adaptive Role of the Epigenome in Three Deep-Sea Polychaetes.</title>
        <authorList>
            <person name="Perez M."/>
            <person name="Aroh O."/>
            <person name="Sun Y."/>
            <person name="Lan Y."/>
            <person name="Juniper S.K."/>
            <person name="Young C.R."/>
            <person name="Angers B."/>
            <person name="Qian P.Y."/>
        </authorList>
    </citation>
    <scope>NUCLEOTIDE SEQUENCE</scope>
    <source>
        <strain evidence="12">R07B-5</strain>
    </source>
</reference>
<dbReference type="Gene3D" id="1.10.300.10">
    <property type="entry name" value="Adenylosuccinate Synthetase, subunit A, domain 2"/>
    <property type="match status" value="1"/>
</dbReference>
<dbReference type="InterPro" id="IPR018220">
    <property type="entry name" value="Adenylosuccin_syn_GTP-bd"/>
</dbReference>
<evidence type="ECO:0000313" key="12">
    <source>
        <dbReference type="EMBL" id="KAK2188626.1"/>
    </source>
</evidence>
<keyword evidence="6 9" id="KW-0460">Magnesium</keyword>
<keyword evidence="7 9" id="KW-0342">GTP-binding</keyword>
<keyword evidence="9" id="KW-0963">Cytoplasm</keyword>
<dbReference type="InterPro" id="IPR042111">
    <property type="entry name" value="Adenylosuccinate_synth_dom3"/>
</dbReference>
<evidence type="ECO:0000256" key="1">
    <source>
        <dbReference type="ARBA" id="ARBA00011738"/>
    </source>
</evidence>
<dbReference type="GO" id="GO:0005525">
    <property type="term" value="F:GTP binding"/>
    <property type="evidence" value="ECO:0007669"/>
    <property type="project" value="UniProtKB-UniRule"/>
</dbReference>
<dbReference type="InterPro" id="IPR027417">
    <property type="entry name" value="P-loop_NTPase"/>
</dbReference>
<dbReference type="HAMAP" id="MF_00011">
    <property type="entry name" value="Adenylosucc_synth"/>
    <property type="match status" value="1"/>
</dbReference>
<feature type="binding site" evidence="9">
    <location>
        <begin position="59"/>
        <end position="62"/>
    </location>
    <ligand>
        <name>IMP</name>
        <dbReference type="ChEBI" id="CHEBI:58053"/>
    </ligand>
</feature>
<dbReference type="PANTHER" id="PTHR11846">
    <property type="entry name" value="ADENYLOSUCCINATE SYNTHETASE"/>
    <property type="match status" value="1"/>
</dbReference>
<evidence type="ECO:0000256" key="5">
    <source>
        <dbReference type="ARBA" id="ARBA00022755"/>
    </source>
</evidence>
<comment type="similarity">
    <text evidence="9 11">Belongs to the adenylosuccinate synthetase family.</text>
</comment>
<proteinExistence type="inferred from homology"/>
<keyword evidence="5 9" id="KW-0658">Purine biosynthesis</keyword>
<dbReference type="GO" id="GO:0004019">
    <property type="term" value="F:adenylosuccinate synthase activity"/>
    <property type="evidence" value="ECO:0007669"/>
    <property type="project" value="UniProtKB-UniRule"/>
</dbReference>
<dbReference type="EMBL" id="JAODUO010000126">
    <property type="protein sequence ID" value="KAK2188626.1"/>
    <property type="molecule type" value="Genomic_DNA"/>
</dbReference>
<dbReference type="GO" id="GO:0044208">
    <property type="term" value="P:'de novo' AMP biosynthetic process"/>
    <property type="evidence" value="ECO:0007669"/>
    <property type="project" value="UniProtKB-UniRule"/>
</dbReference>
<evidence type="ECO:0000313" key="13">
    <source>
        <dbReference type="Proteomes" id="UP001209878"/>
    </source>
</evidence>
<feature type="binding site" evidence="9">
    <location>
        <position position="165"/>
    </location>
    <ligand>
        <name>IMP</name>
        <dbReference type="ChEBI" id="CHEBI:58053"/>
        <note>ligand shared between dimeric partners</note>
    </ligand>
</feature>
<dbReference type="Proteomes" id="UP001209878">
    <property type="component" value="Unassembled WGS sequence"/>
</dbReference>
<dbReference type="FunFam" id="1.10.300.10:FF:000002">
    <property type="entry name" value="Adenylosuccinate synthetase, chloroplastic"/>
    <property type="match status" value="1"/>
</dbReference>
<dbReference type="PANTHER" id="PTHR11846:SF0">
    <property type="entry name" value="ADENYLOSUCCINATE SYNTHETASE"/>
    <property type="match status" value="1"/>
</dbReference>
<feature type="binding site" evidence="9">
    <location>
        <position position="259"/>
    </location>
    <ligand>
        <name>IMP</name>
        <dbReference type="ChEBI" id="CHEBI:58053"/>
    </ligand>
</feature>
<evidence type="ECO:0000256" key="4">
    <source>
        <dbReference type="ARBA" id="ARBA00022741"/>
    </source>
</evidence>
<feature type="binding site" evidence="9">
    <location>
        <position position="244"/>
    </location>
    <ligand>
        <name>IMP</name>
        <dbReference type="ChEBI" id="CHEBI:58053"/>
    </ligand>
</feature>
<dbReference type="PROSITE" id="PS00513">
    <property type="entry name" value="ADENYLOSUCCIN_SYN_2"/>
    <property type="match status" value="1"/>
</dbReference>